<dbReference type="InParanoid" id="F4S4Z3"/>
<dbReference type="KEGG" id="mlr:MELLADRAFT_73217"/>
<dbReference type="HOGENOM" id="CLU_1046378_0_0_1"/>
<dbReference type="OrthoDB" id="2498957at2759"/>
<feature type="compositionally biased region" description="Acidic residues" evidence="1">
    <location>
        <begin position="182"/>
        <end position="191"/>
    </location>
</feature>
<name>F4S4Z3_MELLP</name>
<dbReference type="GeneID" id="18932323"/>
<evidence type="ECO:0000256" key="1">
    <source>
        <dbReference type="SAM" id="MobiDB-lite"/>
    </source>
</evidence>
<dbReference type="AlphaFoldDB" id="F4S4Z3"/>
<protein>
    <submittedName>
        <fullName evidence="2">Uncharacterized protein</fullName>
    </submittedName>
</protein>
<accession>F4S4Z3</accession>
<dbReference type="RefSeq" id="XP_007416428.1">
    <property type="nucleotide sequence ID" value="XM_007416366.1"/>
</dbReference>
<gene>
    <name evidence="2" type="ORF">MELLADRAFT_73217</name>
</gene>
<organism evidence="3">
    <name type="scientific">Melampsora larici-populina (strain 98AG31 / pathotype 3-4-7)</name>
    <name type="common">Poplar leaf rust fungus</name>
    <dbReference type="NCBI Taxonomy" id="747676"/>
    <lineage>
        <taxon>Eukaryota</taxon>
        <taxon>Fungi</taxon>
        <taxon>Dikarya</taxon>
        <taxon>Basidiomycota</taxon>
        <taxon>Pucciniomycotina</taxon>
        <taxon>Pucciniomycetes</taxon>
        <taxon>Pucciniales</taxon>
        <taxon>Melampsoraceae</taxon>
        <taxon>Melampsora</taxon>
    </lineage>
</organism>
<dbReference type="Proteomes" id="UP000001072">
    <property type="component" value="Unassembled WGS sequence"/>
</dbReference>
<feature type="region of interest" description="Disordered" evidence="1">
    <location>
        <begin position="166"/>
        <end position="240"/>
    </location>
</feature>
<evidence type="ECO:0000313" key="2">
    <source>
        <dbReference type="EMBL" id="EGG00229.1"/>
    </source>
</evidence>
<sequence>MANHLLNTSATVTSPSRVRFEPNAIDQDEEEQARLRRGTVSPELKNQIALRSMLGRKAVEHGYSTGRSFSRSQSEASIFRPLVRPPTTSTEDLGNPSNTLWESGYTQLSRVKSTSSVIGGLNDDPLRAGWRRNEPGPLWEQSHELEPDRTVMACIDEGDGFDPDEIELDGSNPGSLMGGDDHVEDDDTSPEDLDKLGTLPTPDTNRDFIFKPRGFSKTQSMPVGGTFGTRPEQPGFHRPYDETFMRMDVPF</sequence>
<dbReference type="EMBL" id="GL883149">
    <property type="protein sequence ID" value="EGG00229.1"/>
    <property type="molecule type" value="Genomic_DNA"/>
</dbReference>
<proteinExistence type="predicted"/>
<evidence type="ECO:0000313" key="3">
    <source>
        <dbReference type="Proteomes" id="UP000001072"/>
    </source>
</evidence>
<dbReference type="VEuPathDB" id="FungiDB:MELLADRAFT_73217"/>
<keyword evidence="3" id="KW-1185">Reference proteome</keyword>
<reference evidence="3" key="1">
    <citation type="journal article" date="2011" name="Proc. Natl. Acad. Sci. U.S.A.">
        <title>Obligate biotrophy features unraveled by the genomic analysis of rust fungi.</title>
        <authorList>
            <person name="Duplessis S."/>
            <person name="Cuomo C.A."/>
            <person name="Lin Y.-C."/>
            <person name="Aerts A."/>
            <person name="Tisserant E."/>
            <person name="Veneault-Fourrey C."/>
            <person name="Joly D.L."/>
            <person name="Hacquard S."/>
            <person name="Amselem J."/>
            <person name="Cantarel B.L."/>
            <person name="Chiu R."/>
            <person name="Coutinho P.M."/>
            <person name="Feau N."/>
            <person name="Field M."/>
            <person name="Frey P."/>
            <person name="Gelhaye E."/>
            <person name="Goldberg J."/>
            <person name="Grabherr M.G."/>
            <person name="Kodira C.D."/>
            <person name="Kohler A."/>
            <person name="Kuees U."/>
            <person name="Lindquist E.A."/>
            <person name="Lucas S.M."/>
            <person name="Mago R."/>
            <person name="Mauceli E."/>
            <person name="Morin E."/>
            <person name="Murat C."/>
            <person name="Pangilinan J.L."/>
            <person name="Park R."/>
            <person name="Pearson M."/>
            <person name="Quesneville H."/>
            <person name="Rouhier N."/>
            <person name="Sakthikumar S."/>
            <person name="Salamov A.A."/>
            <person name="Schmutz J."/>
            <person name="Selles B."/>
            <person name="Shapiro H."/>
            <person name="Tanguay P."/>
            <person name="Tuskan G.A."/>
            <person name="Henrissat B."/>
            <person name="Van de Peer Y."/>
            <person name="Rouze P."/>
            <person name="Ellis J.G."/>
            <person name="Dodds P.N."/>
            <person name="Schein J.E."/>
            <person name="Zhong S."/>
            <person name="Hamelin R.C."/>
            <person name="Grigoriev I.V."/>
            <person name="Szabo L.J."/>
            <person name="Martin F."/>
        </authorList>
    </citation>
    <scope>NUCLEOTIDE SEQUENCE [LARGE SCALE GENOMIC DNA]</scope>
    <source>
        <strain evidence="3">98AG31 / pathotype 3-4-7</strain>
    </source>
</reference>